<dbReference type="SUPFAM" id="SSF159234">
    <property type="entry name" value="FomD-like"/>
    <property type="match status" value="1"/>
</dbReference>
<gene>
    <name evidence="3" type="ORF">FB467_3569</name>
</gene>
<feature type="domain" description="DUF402" evidence="2">
    <location>
        <begin position="113"/>
        <end position="216"/>
    </location>
</feature>
<dbReference type="RefSeq" id="WP_141786265.1">
    <property type="nucleotide sequence ID" value="NZ_BAAAIK010000001.1"/>
</dbReference>
<reference evidence="3 4" key="1">
    <citation type="submission" date="2019-06" db="EMBL/GenBank/DDBJ databases">
        <title>Sequencing the genomes of 1000 actinobacteria strains.</title>
        <authorList>
            <person name="Klenk H.-P."/>
        </authorList>
    </citation>
    <scope>NUCLEOTIDE SEQUENCE [LARGE SCALE GENOMIC DNA]</scope>
    <source>
        <strain evidence="3 4">DSM 12335</strain>
    </source>
</reference>
<name>A0A542YWC3_9MICO</name>
<keyword evidence="4" id="KW-1185">Reference proteome</keyword>
<sequence>MGIVVEAGDGVGAAAHGRSDPPPREPRSEYPTLPAGQDAGGTRPRWEPGTVIFWVAAPDFGQPMRVVRDDDRGLVAWLPAGSDCLAARLPGGRELREVATADRLDLPRTPTRVTWRGPGILRVAPAGATRSYWYFREEDGSPRGTYVNIELPHRRGRSSTVTRDLVLDLLVAPDGSREWKDRDELEEFCSLGMLSTGLRDWILRQGALAAEAVEQRAWPLDEAWSGWTPPDGWDDPLPLPGWVRYEADEVGTDRRNRAGR</sequence>
<dbReference type="Pfam" id="PF04167">
    <property type="entry name" value="DUF402"/>
    <property type="match status" value="1"/>
</dbReference>
<dbReference type="AlphaFoldDB" id="A0A542YWC3"/>
<dbReference type="Gene3D" id="2.40.380.10">
    <property type="entry name" value="FomD-like"/>
    <property type="match status" value="1"/>
</dbReference>
<dbReference type="Proteomes" id="UP000319516">
    <property type="component" value="Unassembled WGS sequence"/>
</dbReference>
<organism evidence="3 4">
    <name type="scientific">Ornithinicoccus hortensis</name>
    <dbReference type="NCBI Taxonomy" id="82346"/>
    <lineage>
        <taxon>Bacteria</taxon>
        <taxon>Bacillati</taxon>
        <taxon>Actinomycetota</taxon>
        <taxon>Actinomycetes</taxon>
        <taxon>Micrococcales</taxon>
        <taxon>Intrasporangiaceae</taxon>
        <taxon>Ornithinicoccus</taxon>
    </lineage>
</organism>
<feature type="compositionally biased region" description="Basic and acidic residues" evidence="1">
    <location>
        <begin position="17"/>
        <end position="28"/>
    </location>
</feature>
<dbReference type="InterPro" id="IPR007295">
    <property type="entry name" value="DUF402"/>
</dbReference>
<dbReference type="InterPro" id="IPR035930">
    <property type="entry name" value="FomD-like_sf"/>
</dbReference>
<evidence type="ECO:0000313" key="3">
    <source>
        <dbReference type="EMBL" id="TQL52385.1"/>
    </source>
</evidence>
<dbReference type="OrthoDB" id="3815685at2"/>
<feature type="region of interest" description="Disordered" evidence="1">
    <location>
        <begin position="1"/>
        <end position="44"/>
    </location>
</feature>
<evidence type="ECO:0000256" key="1">
    <source>
        <dbReference type="SAM" id="MobiDB-lite"/>
    </source>
</evidence>
<evidence type="ECO:0000259" key="2">
    <source>
        <dbReference type="Pfam" id="PF04167"/>
    </source>
</evidence>
<proteinExistence type="predicted"/>
<accession>A0A542YWC3</accession>
<feature type="compositionally biased region" description="Low complexity" evidence="1">
    <location>
        <begin position="1"/>
        <end position="16"/>
    </location>
</feature>
<protein>
    <submittedName>
        <fullName evidence="3">Uncharacterized protein DUF402</fullName>
    </submittedName>
</protein>
<comment type="caution">
    <text evidence="3">The sequence shown here is derived from an EMBL/GenBank/DDBJ whole genome shotgun (WGS) entry which is preliminary data.</text>
</comment>
<dbReference type="EMBL" id="VFOP01000001">
    <property type="protein sequence ID" value="TQL52385.1"/>
    <property type="molecule type" value="Genomic_DNA"/>
</dbReference>
<evidence type="ECO:0000313" key="4">
    <source>
        <dbReference type="Proteomes" id="UP000319516"/>
    </source>
</evidence>